<reference evidence="1 2" key="1">
    <citation type="submission" date="2020-08" db="EMBL/GenBank/DDBJ databases">
        <title>Functional genomics of gut bacteria from endangered species of beetles.</title>
        <authorList>
            <person name="Carlos-Shanley C."/>
        </authorList>
    </citation>
    <scope>NUCLEOTIDE SEQUENCE [LARGE SCALE GENOMIC DNA]</scope>
    <source>
        <strain evidence="1 2">S00179</strain>
    </source>
</reference>
<dbReference type="Proteomes" id="UP000566995">
    <property type="component" value="Unassembled WGS sequence"/>
</dbReference>
<evidence type="ECO:0000313" key="1">
    <source>
        <dbReference type="EMBL" id="MBB4861680.1"/>
    </source>
</evidence>
<gene>
    <name evidence="1" type="ORF">HNP46_000491</name>
</gene>
<comment type="caution">
    <text evidence="1">The sequence shown here is derived from an EMBL/GenBank/DDBJ whole genome shotgun (WGS) entry which is preliminary data.</text>
</comment>
<dbReference type="RefSeq" id="WP_184585930.1">
    <property type="nucleotide sequence ID" value="NZ_JACHLI010000001.1"/>
</dbReference>
<accession>A0A7W7NZU5</accession>
<dbReference type="AlphaFoldDB" id="A0A7W7NZU5"/>
<proteinExistence type="predicted"/>
<name>A0A7W7NZU5_PSENT</name>
<dbReference type="EMBL" id="JACHLI010000001">
    <property type="protein sequence ID" value="MBB4861680.1"/>
    <property type="molecule type" value="Genomic_DNA"/>
</dbReference>
<evidence type="ECO:0000313" key="2">
    <source>
        <dbReference type="Proteomes" id="UP000566995"/>
    </source>
</evidence>
<protein>
    <submittedName>
        <fullName evidence="1">Uncharacterized protein</fullName>
    </submittedName>
</protein>
<organism evidence="1 2">
    <name type="scientific">Pseudomonas nitroreducens</name>
    <dbReference type="NCBI Taxonomy" id="46680"/>
    <lineage>
        <taxon>Bacteria</taxon>
        <taxon>Pseudomonadati</taxon>
        <taxon>Pseudomonadota</taxon>
        <taxon>Gammaproteobacteria</taxon>
        <taxon>Pseudomonadales</taxon>
        <taxon>Pseudomonadaceae</taxon>
        <taxon>Pseudomonas</taxon>
    </lineage>
</organism>
<sequence>MTLQFSDLDLGQHRLHNAIVDGLLEDWQMDDAYELAAKMLSEDLLVRCIERDGPQAARDRLDNLLLLKRFRTAVLEEEGDVPAMFFDVLKRVSASYRLVFEQDSMAYVLRDTANHVRSRQMGGIGILTEPLVRMLECCREFISPETLKRPYFGGMIISALDSEDYSTYNADNLKVLSFLLPHMGYDKSLWDGKLNVIAKNSPELHELVGRFRSKDRKTYQDYFLAGLARDGCTHIQDELKERAGEFYEFVNGLPDDQFIQAMTDDCLLILLEARWLSTGQYQHLANDLGYQQGHEEFVRRLVSCPLMADRIKEMTLQSRSSMPTAGLMFTHVFAKHCGFELELSHAMGSMLEVERVTDLLLEDKEKGLFDSVKDKLFEIQRRVLRRQLMSAEIADWPYLATCGPNVKLASDKQELAAVALQFTIEWGYRDLHGLQDNLQPSQLKELPLSHRLSQKAVLSSINRKVCQGIALSATKEMAQGLAKHCDAYHAGALYLGLIGSENLHELSDRDQTRLMTSMMDI</sequence>